<keyword evidence="2" id="KW-1133">Transmembrane helix</keyword>
<evidence type="ECO:0000259" key="3">
    <source>
        <dbReference type="Pfam" id="PF18818"/>
    </source>
</evidence>
<keyword evidence="5" id="KW-1185">Reference proteome</keyword>
<evidence type="ECO:0000313" key="5">
    <source>
        <dbReference type="Proteomes" id="UP000199072"/>
    </source>
</evidence>
<accession>A0A1G7CBH0</accession>
<feature type="transmembrane region" description="Helical" evidence="2">
    <location>
        <begin position="20"/>
        <end position="37"/>
    </location>
</feature>
<protein>
    <recommendedName>
        <fullName evidence="3">Polyvalent protein metallopeptidase domain-containing protein</fullName>
    </recommendedName>
</protein>
<dbReference type="RefSeq" id="WP_240315236.1">
    <property type="nucleotide sequence ID" value="NZ_FNAI01000005.1"/>
</dbReference>
<sequence length="237" mass="27045">SFQNYAACIYLKNDLSTSMLVSFGIIIHAALCPLCRYRHKGHWTGHKDRLNRPMESKFGSEAYAREELRAEISSLMMGSELNIGHDFGQHAAYVESWVKILKEEPFELHKAAADAQKIVDYMLDLEQKRDLKHEVTEKPAVAVLNKGDQIPYKNTEYKVEAILKGRVAQMQDLSNGNRFKLSPKDGLYTSLIEAKNNPLGRTTERQQPQAQERHQEPAEAIAAMALPEEKSTYQRKR</sequence>
<feature type="compositionally biased region" description="Basic and acidic residues" evidence="1">
    <location>
        <begin position="227"/>
        <end position="237"/>
    </location>
</feature>
<organism evidence="4 5">
    <name type="scientific">Mucilaginibacter pineti</name>
    <dbReference type="NCBI Taxonomy" id="1391627"/>
    <lineage>
        <taxon>Bacteria</taxon>
        <taxon>Pseudomonadati</taxon>
        <taxon>Bacteroidota</taxon>
        <taxon>Sphingobacteriia</taxon>
        <taxon>Sphingobacteriales</taxon>
        <taxon>Sphingobacteriaceae</taxon>
        <taxon>Mucilaginibacter</taxon>
    </lineage>
</organism>
<dbReference type="STRING" id="1391627.SAMN05216464_105346"/>
<evidence type="ECO:0000256" key="1">
    <source>
        <dbReference type="SAM" id="MobiDB-lite"/>
    </source>
</evidence>
<dbReference type="EMBL" id="FNAI01000005">
    <property type="protein sequence ID" value="SDE36070.1"/>
    <property type="molecule type" value="Genomic_DNA"/>
</dbReference>
<evidence type="ECO:0000313" key="4">
    <source>
        <dbReference type="EMBL" id="SDE36070.1"/>
    </source>
</evidence>
<dbReference type="Pfam" id="PF18818">
    <property type="entry name" value="MPTase-PolyVal"/>
    <property type="match status" value="1"/>
</dbReference>
<evidence type="ECO:0000256" key="2">
    <source>
        <dbReference type="SAM" id="Phobius"/>
    </source>
</evidence>
<reference evidence="4 5" key="1">
    <citation type="submission" date="2016-10" db="EMBL/GenBank/DDBJ databases">
        <authorList>
            <person name="de Groot N.N."/>
        </authorList>
    </citation>
    <scope>NUCLEOTIDE SEQUENCE [LARGE SCALE GENOMIC DNA]</scope>
    <source>
        <strain evidence="4 5">47C3B</strain>
    </source>
</reference>
<dbReference type="Proteomes" id="UP000199072">
    <property type="component" value="Unassembled WGS sequence"/>
</dbReference>
<dbReference type="InterPro" id="IPR041459">
    <property type="entry name" value="MPTase-PolyVal"/>
</dbReference>
<keyword evidence="2" id="KW-0472">Membrane</keyword>
<feature type="non-terminal residue" evidence="4">
    <location>
        <position position="1"/>
    </location>
</feature>
<name>A0A1G7CBH0_9SPHI</name>
<feature type="domain" description="Polyvalent protein metallopeptidase" evidence="3">
    <location>
        <begin position="40"/>
        <end position="113"/>
    </location>
</feature>
<gene>
    <name evidence="4" type="ORF">SAMN05216464_105346</name>
</gene>
<keyword evidence="2" id="KW-0812">Transmembrane</keyword>
<proteinExistence type="predicted"/>
<feature type="region of interest" description="Disordered" evidence="1">
    <location>
        <begin position="196"/>
        <end position="237"/>
    </location>
</feature>
<dbReference type="AlphaFoldDB" id="A0A1G7CBH0"/>